<protein>
    <submittedName>
        <fullName evidence="2">Methyltransferase type 11</fullName>
    </submittedName>
</protein>
<evidence type="ECO:0000313" key="2">
    <source>
        <dbReference type="EMBL" id="ADR22265.1"/>
    </source>
</evidence>
<evidence type="ECO:0000313" key="3">
    <source>
        <dbReference type="Proteomes" id="UP000008720"/>
    </source>
</evidence>
<dbReference type="AlphaFoldDB" id="E4TKW2"/>
<dbReference type="OrthoDB" id="3896938at2"/>
<dbReference type="Proteomes" id="UP000008720">
    <property type="component" value="Chromosome"/>
</dbReference>
<keyword evidence="3" id="KW-1185">Reference proteome</keyword>
<dbReference type="Pfam" id="PF08241">
    <property type="entry name" value="Methyltransf_11"/>
    <property type="match status" value="1"/>
</dbReference>
<dbReference type="PANTHER" id="PTHR42912:SF93">
    <property type="entry name" value="N6-ADENOSINE-METHYLTRANSFERASE TMT1A"/>
    <property type="match status" value="1"/>
</dbReference>
<dbReference type="PANTHER" id="PTHR42912">
    <property type="entry name" value="METHYLTRANSFERASE"/>
    <property type="match status" value="1"/>
</dbReference>
<dbReference type="EMBL" id="CP002349">
    <property type="protein sequence ID" value="ADR22265.1"/>
    <property type="molecule type" value="Genomic_DNA"/>
</dbReference>
<sequence length="259" mass="29495">MSKVSTTEITSDSIASDNPIHQRLLAAYVYAQPQIEGELLEIGCGTGRGLEILVNAAEHYTGIDKYKSLTDELQKEYPQAKFISMHIPPLSDIADNSFDTVVSFQVIEHIKDDKSFLKEIHRVLKPGGKAIISTPNKKMTLTRNPWHVREYFAPELEALCKSIFSEVEANGIAGNDKVMDYHDKNRESVKKITRFDILNLQYRLPAPLLRIPYEFLNRLNRNKLDQADNSLVKSISVADYFVNENAEESLDLFYTLEKK</sequence>
<evidence type="ECO:0000259" key="1">
    <source>
        <dbReference type="Pfam" id="PF08241"/>
    </source>
</evidence>
<reference evidence="2 3" key="1">
    <citation type="journal article" date="2011" name="Stand. Genomic Sci.">
        <title>Complete genome sequence of Marivirga tractuosa type strain (H-43).</title>
        <authorList>
            <person name="Pagani I."/>
            <person name="Chertkov O."/>
            <person name="Lapidus A."/>
            <person name="Lucas S."/>
            <person name="Del Rio T.G."/>
            <person name="Tice H."/>
            <person name="Copeland A."/>
            <person name="Cheng J.F."/>
            <person name="Nolan M."/>
            <person name="Saunders E."/>
            <person name="Pitluck S."/>
            <person name="Held B."/>
            <person name="Goodwin L."/>
            <person name="Liolios K."/>
            <person name="Ovchinikova G."/>
            <person name="Ivanova N."/>
            <person name="Mavromatis K."/>
            <person name="Pati A."/>
            <person name="Chen A."/>
            <person name="Palaniappan K."/>
            <person name="Land M."/>
            <person name="Hauser L."/>
            <person name="Jeffries C.D."/>
            <person name="Detter J.C."/>
            <person name="Han C."/>
            <person name="Tapia R."/>
            <person name="Ngatchou-Djao O.D."/>
            <person name="Rohde M."/>
            <person name="Goker M."/>
            <person name="Spring S."/>
            <person name="Sikorski J."/>
            <person name="Woyke T."/>
            <person name="Bristow J."/>
            <person name="Eisen J.A."/>
            <person name="Markowitz V."/>
            <person name="Hugenholtz P."/>
            <person name="Klenk H.P."/>
            <person name="Kyrpides N.C."/>
        </authorList>
    </citation>
    <scope>NUCLEOTIDE SEQUENCE [LARGE SCALE GENOMIC DNA]</scope>
    <source>
        <strain evidence="3">ATCC 23168 / DSM 4126 / NBRC 15989 / NCIMB 1408 / VKM B-1430 / H-43</strain>
    </source>
</reference>
<dbReference type="SUPFAM" id="SSF53335">
    <property type="entry name" value="S-adenosyl-L-methionine-dependent methyltransferases"/>
    <property type="match status" value="1"/>
</dbReference>
<dbReference type="InterPro" id="IPR013216">
    <property type="entry name" value="Methyltransf_11"/>
</dbReference>
<accession>E4TKW2</accession>
<keyword evidence="2" id="KW-0489">Methyltransferase</keyword>
<feature type="domain" description="Methyltransferase type 11" evidence="1">
    <location>
        <begin position="40"/>
        <end position="132"/>
    </location>
</feature>
<dbReference type="HOGENOM" id="CLU_1076543_0_0_10"/>
<dbReference type="RefSeq" id="WP_013454408.1">
    <property type="nucleotide sequence ID" value="NC_014759.1"/>
</dbReference>
<dbReference type="Gene3D" id="3.40.50.150">
    <property type="entry name" value="Vaccinia Virus protein VP39"/>
    <property type="match status" value="1"/>
</dbReference>
<gene>
    <name evidence="2" type="ordered locus">Ftrac_2286</name>
</gene>
<dbReference type="eggNOG" id="COG2227">
    <property type="taxonomic scope" value="Bacteria"/>
</dbReference>
<dbReference type="GO" id="GO:0032259">
    <property type="term" value="P:methylation"/>
    <property type="evidence" value="ECO:0007669"/>
    <property type="project" value="UniProtKB-KW"/>
</dbReference>
<dbReference type="InterPro" id="IPR029063">
    <property type="entry name" value="SAM-dependent_MTases_sf"/>
</dbReference>
<name>E4TKW2_MARTH</name>
<dbReference type="InterPro" id="IPR050508">
    <property type="entry name" value="Methyltransf_Superfamily"/>
</dbReference>
<dbReference type="KEGG" id="mtt:Ftrac_2286"/>
<dbReference type="GO" id="GO:0008757">
    <property type="term" value="F:S-adenosylmethionine-dependent methyltransferase activity"/>
    <property type="evidence" value="ECO:0007669"/>
    <property type="project" value="InterPro"/>
</dbReference>
<organism evidence="2 3">
    <name type="scientific">Marivirga tractuosa (strain ATCC 23168 / DSM 4126 / NBRC 15989 / NCIMB 1408 / VKM B-1430 / H-43)</name>
    <name type="common">Microscilla tractuosa</name>
    <name type="synonym">Flexibacter tractuosus</name>
    <dbReference type="NCBI Taxonomy" id="643867"/>
    <lineage>
        <taxon>Bacteria</taxon>
        <taxon>Pseudomonadati</taxon>
        <taxon>Bacteroidota</taxon>
        <taxon>Cytophagia</taxon>
        <taxon>Cytophagales</taxon>
        <taxon>Marivirgaceae</taxon>
        <taxon>Marivirga</taxon>
    </lineage>
</organism>
<proteinExistence type="predicted"/>
<dbReference type="CDD" id="cd02440">
    <property type="entry name" value="AdoMet_MTases"/>
    <property type="match status" value="1"/>
</dbReference>
<dbReference type="STRING" id="643867.Ftrac_2286"/>
<keyword evidence="2" id="KW-0808">Transferase</keyword>